<dbReference type="GO" id="GO:0050660">
    <property type="term" value="F:flavin adenine dinucleotide binding"/>
    <property type="evidence" value="ECO:0007669"/>
    <property type="project" value="InterPro"/>
</dbReference>
<evidence type="ECO:0000256" key="4">
    <source>
        <dbReference type="ARBA" id="ARBA00022827"/>
    </source>
</evidence>
<comment type="cofactor">
    <cofactor evidence="1 5">
        <name>FAD</name>
        <dbReference type="ChEBI" id="CHEBI:57692"/>
    </cofactor>
</comment>
<dbReference type="InterPro" id="IPR036188">
    <property type="entry name" value="FAD/NAD-bd_sf"/>
</dbReference>
<keyword evidence="3 6" id="KW-0285">Flavoprotein</keyword>
<dbReference type="Pfam" id="PF05199">
    <property type="entry name" value="GMC_oxred_C"/>
    <property type="match status" value="1"/>
</dbReference>
<evidence type="ECO:0000313" key="10">
    <source>
        <dbReference type="Proteomes" id="UP000552709"/>
    </source>
</evidence>
<evidence type="ECO:0000259" key="8">
    <source>
        <dbReference type="PROSITE" id="PS00624"/>
    </source>
</evidence>
<accession>A0A7W8JSV7</accession>
<dbReference type="Proteomes" id="UP000552709">
    <property type="component" value="Unassembled WGS sequence"/>
</dbReference>
<organism evidence="9 10">
    <name type="scientific">Deinococcus humi</name>
    <dbReference type="NCBI Taxonomy" id="662880"/>
    <lineage>
        <taxon>Bacteria</taxon>
        <taxon>Thermotogati</taxon>
        <taxon>Deinococcota</taxon>
        <taxon>Deinococci</taxon>
        <taxon>Deinococcales</taxon>
        <taxon>Deinococcaceae</taxon>
        <taxon>Deinococcus</taxon>
    </lineage>
</organism>
<dbReference type="SUPFAM" id="SSF54373">
    <property type="entry name" value="FAD-linked reductases, C-terminal domain"/>
    <property type="match status" value="1"/>
</dbReference>
<evidence type="ECO:0000259" key="7">
    <source>
        <dbReference type="PROSITE" id="PS00623"/>
    </source>
</evidence>
<dbReference type="GO" id="GO:0016614">
    <property type="term" value="F:oxidoreductase activity, acting on CH-OH group of donors"/>
    <property type="evidence" value="ECO:0007669"/>
    <property type="project" value="InterPro"/>
</dbReference>
<dbReference type="Pfam" id="PF00732">
    <property type="entry name" value="GMC_oxred_N"/>
    <property type="match status" value="1"/>
</dbReference>
<sequence length="534" mass="57051">MTAQTGKNRADVVIVGAGSGGCVAARRLLDAGLRVLLLEAGGRDTNPYIRTPAGFPRLFRSAVDWNFQTVPQARADGRRFYWPRGKVLGGSSAINATIYIRGSKRDYDGWGEGWTWADVLPAFRALENFRGGASETRGVDGELPVGSRAASHPLSEAFVTAAAAALHIPEARTFNDGVLEGAGLLESNHLRGERYSAFRAFLKPVLNHPNLTVLTGAQMLEMLWNPSHSTAPRAVGVRFRWQGRTLDAPAGAVILAAGAVQTPQLLMLSGVGPRAELEKHGLRVRQHLPGVGEGLQDHLATPVIFRSHTPSLGAMPEVLALAQYLRNRSGPLASNIAEASAFAHARPGLDPQKDDPDLQYHFGPAYFRDHGFTREEGHHFSIGPVLVEPHSRGRITLASADVRDAPLIDPQYLSDERDLQSLIAGVRLAREIADTPPLLAHRQGEALPGGGIRSDAAIAAFIRAEAATLYHPVGTAALGDGETAVVDRRLAVHGTQGLWVADASVMPRIIHANTNATTMMIGARAAGFVAEGVS</sequence>
<name>A0A7W8JSV7_9DEIO</name>
<evidence type="ECO:0000313" key="9">
    <source>
        <dbReference type="EMBL" id="MBB5362622.1"/>
    </source>
</evidence>
<dbReference type="Gene3D" id="3.50.50.60">
    <property type="entry name" value="FAD/NAD(P)-binding domain"/>
    <property type="match status" value="1"/>
</dbReference>
<reference evidence="9 10" key="1">
    <citation type="submission" date="2020-08" db="EMBL/GenBank/DDBJ databases">
        <title>Genomic Encyclopedia of Type Strains, Phase IV (KMG-IV): sequencing the most valuable type-strain genomes for metagenomic binning, comparative biology and taxonomic classification.</title>
        <authorList>
            <person name="Goeker M."/>
        </authorList>
    </citation>
    <scope>NUCLEOTIDE SEQUENCE [LARGE SCALE GENOMIC DNA]</scope>
    <source>
        <strain evidence="9 10">DSM 27939</strain>
    </source>
</reference>
<gene>
    <name evidence="9" type="ORF">HNQ08_001717</name>
</gene>
<dbReference type="PROSITE" id="PS51257">
    <property type="entry name" value="PROKAR_LIPOPROTEIN"/>
    <property type="match status" value="1"/>
</dbReference>
<comment type="caution">
    <text evidence="9">The sequence shown here is derived from an EMBL/GenBank/DDBJ whole genome shotgun (WGS) entry which is preliminary data.</text>
</comment>
<dbReference type="Gene3D" id="3.30.560.10">
    <property type="entry name" value="Glucose Oxidase, domain 3"/>
    <property type="match status" value="1"/>
</dbReference>
<dbReference type="PROSITE" id="PS00624">
    <property type="entry name" value="GMC_OXRED_2"/>
    <property type="match status" value="1"/>
</dbReference>
<evidence type="ECO:0000256" key="5">
    <source>
        <dbReference type="PIRSR" id="PIRSR000137-2"/>
    </source>
</evidence>
<evidence type="ECO:0000256" key="3">
    <source>
        <dbReference type="ARBA" id="ARBA00022630"/>
    </source>
</evidence>
<keyword evidence="10" id="KW-1185">Reference proteome</keyword>
<dbReference type="RefSeq" id="WP_184129839.1">
    <property type="nucleotide sequence ID" value="NZ_JACHFL010000003.1"/>
</dbReference>
<keyword evidence="4 5" id="KW-0274">FAD</keyword>
<dbReference type="PIRSF" id="PIRSF000137">
    <property type="entry name" value="Alcohol_oxidase"/>
    <property type="match status" value="1"/>
</dbReference>
<feature type="domain" description="Glucose-methanol-choline oxidoreductase N-terminal" evidence="7">
    <location>
        <begin position="85"/>
        <end position="108"/>
    </location>
</feature>
<feature type="binding site" evidence="5">
    <location>
        <position position="87"/>
    </location>
    <ligand>
        <name>FAD</name>
        <dbReference type="ChEBI" id="CHEBI:57692"/>
    </ligand>
</feature>
<dbReference type="SUPFAM" id="SSF51905">
    <property type="entry name" value="FAD/NAD(P)-binding domain"/>
    <property type="match status" value="1"/>
</dbReference>
<evidence type="ECO:0000256" key="6">
    <source>
        <dbReference type="RuleBase" id="RU003968"/>
    </source>
</evidence>
<protein>
    <submittedName>
        <fullName evidence="9">Choline dehydrogenase-like flavoprotein</fullName>
    </submittedName>
</protein>
<dbReference type="EMBL" id="JACHFL010000003">
    <property type="protein sequence ID" value="MBB5362622.1"/>
    <property type="molecule type" value="Genomic_DNA"/>
</dbReference>
<evidence type="ECO:0000256" key="1">
    <source>
        <dbReference type="ARBA" id="ARBA00001974"/>
    </source>
</evidence>
<evidence type="ECO:0000256" key="2">
    <source>
        <dbReference type="ARBA" id="ARBA00010790"/>
    </source>
</evidence>
<dbReference type="PANTHER" id="PTHR11552">
    <property type="entry name" value="GLUCOSE-METHANOL-CHOLINE GMC OXIDOREDUCTASE"/>
    <property type="match status" value="1"/>
</dbReference>
<comment type="similarity">
    <text evidence="2 6">Belongs to the GMC oxidoreductase family.</text>
</comment>
<dbReference type="PROSITE" id="PS00623">
    <property type="entry name" value="GMC_OXRED_1"/>
    <property type="match status" value="1"/>
</dbReference>
<dbReference type="AlphaFoldDB" id="A0A7W8JSV7"/>
<feature type="domain" description="Glucose-methanol-choline oxidoreductase N-terminal" evidence="8">
    <location>
        <begin position="258"/>
        <end position="272"/>
    </location>
</feature>
<dbReference type="InterPro" id="IPR000172">
    <property type="entry name" value="GMC_OxRdtase_N"/>
</dbReference>
<proteinExistence type="inferred from homology"/>
<dbReference type="PANTHER" id="PTHR11552:SF147">
    <property type="entry name" value="CHOLINE DEHYDROGENASE, MITOCHONDRIAL"/>
    <property type="match status" value="1"/>
</dbReference>
<dbReference type="InterPro" id="IPR007867">
    <property type="entry name" value="GMC_OxRtase_C"/>
</dbReference>
<dbReference type="InterPro" id="IPR012132">
    <property type="entry name" value="GMC_OxRdtase"/>
</dbReference>